<gene>
    <name evidence="1" type="ORF">ESO86_12650</name>
</gene>
<dbReference type="SUPFAM" id="SSF159894">
    <property type="entry name" value="YgaC/TfoX-N like"/>
    <property type="match status" value="1"/>
</dbReference>
<accession>A0A4Q2JJ55</accession>
<protein>
    <recommendedName>
        <fullName evidence="3">TfoX N-terminal domain-containing protein</fullName>
    </recommendedName>
</protein>
<evidence type="ECO:0000313" key="1">
    <source>
        <dbReference type="EMBL" id="RXZ45918.1"/>
    </source>
</evidence>
<evidence type="ECO:0000313" key="2">
    <source>
        <dbReference type="Proteomes" id="UP000292881"/>
    </source>
</evidence>
<organism evidence="1 2">
    <name type="scientific">Agromyces binzhouensis</name>
    <dbReference type="NCBI Taxonomy" id="1817495"/>
    <lineage>
        <taxon>Bacteria</taxon>
        <taxon>Bacillati</taxon>
        <taxon>Actinomycetota</taxon>
        <taxon>Actinomycetes</taxon>
        <taxon>Micrococcales</taxon>
        <taxon>Microbacteriaceae</taxon>
        <taxon>Agromyces</taxon>
    </lineage>
</organism>
<reference evidence="1 2" key="1">
    <citation type="submission" date="2019-01" db="EMBL/GenBank/DDBJ databases">
        <authorList>
            <person name="Li J."/>
        </authorList>
    </citation>
    <scope>NUCLEOTIDE SEQUENCE [LARGE SCALE GENOMIC DNA]</scope>
    <source>
        <strain evidence="1 2">CGMCC 4.7180</strain>
    </source>
</reference>
<proteinExistence type="predicted"/>
<dbReference type="AlphaFoldDB" id="A0A4Q2JJ55"/>
<evidence type="ECO:0008006" key="3">
    <source>
        <dbReference type="Google" id="ProtNLM"/>
    </source>
</evidence>
<comment type="caution">
    <text evidence="1">The sequence shown here is derived from an EMBL/GenBank/DDBJ whole genome shotgun (WGS) entry which is preliminary data.</text>
</comment>
<keyword evidence="2" id="KW-1185">Reference proteome</keyword>
<sequence length="105" mass="11577">MDARTRGRERLVEAAADLIDRPDVSVGRMFGSEGYSVRGKLFAFVERGGDLVVKLPEARIAELGLDPMVMRGRPMREWAVVPFARDGEWSAIAADALAFVDEITP</sequence>
<dbReference type="RefSeq" id="WP_129235345.1">
    <property type="nucleotide sequence ID" value="NZ_SDPL01000285.1"/>
</dbReference>
<dbReference type="Proteomes" id="UP000292881">
    <property type="component" value="Unassembled WGS sequence"/>
</dbReference>
<dbReference type="OrthoDB" id="8779526at2"/>
<dbReference type="EMBL" id="SDPL01000285">
    <property type="protein sequence ID" value="RXZ45918.1"/>
    <property type="molecule type" value="Genomic_DNA"/>
</dbReference>
<name>A0A4Q2JJ55_9MICO</name>